<dbReference type="HOGENOM" id="CLU_2509962_0_0_10"/>
<comment type="caution">
    <text evidence="1">The sequence shown here is derived from an EMBL/GenBank/DDBJ whole genome shotgun (WGS) entry which is preliminary data.</text>
</comment>
<proteinExistence type="predicted"/>
<organism evidence="1 2">
    <name type="scientific">Alloprevotella tannerae ATCC 51259</name>
    <dbReference type="NCBI Taxonomy" id="626522"/>
    <lineage>
        <taxon>Bacteria</taxon>
        <taxon>Pseudomonadati</taxon>
        <taxon>Bacteroidota</taxon>
        <taxon>Bacteroidia</taxon>
        <taxon>Bacteroidales</taxon>
        <taxon>Prevotellaceae</taxon>
        <taxon>Alloprevotella</taxon>
    </lineage>
</organism>
<sequence length="85" mass="9905">MKEILLVSSSFYDYNVLCVYAVPALRFMPISHCLPFVFCKVRTIYPKPTCSNRTKICSNRTFLFSPTCSNRTWAFHKSLKKNKNT</sequence>
<protein>
    <submittedName>
        <fullName evidence="1">Uncharacterized protein</fullName>
    </submittedName>
</protein>
<evidence type="ECO:0000313" key="1">
    <source>
        <dbReference type="EMBL" id="EEX72261.1"/>
    </source>
</evidence>
<dbReference type="STRING" id="626522.GCWU000325_00723"/>
<name>C9LEU2_9BACT</name>
<dbReference type="EMBL" id="ACIJ02000016">
    <property type="protein sequence ID" value="EEX72261.1"/>
    <property type="molecule type" value="Genomic_DNA"/>
</dbReference>
<keyword evidence="2" id="KW-1185">Reference proteome</keyword>
<dbReference type="Proteomes" id="UP000003460">
    <property type="component" value="Unassembled WGS sequence"/>
</dbReference>
<evidence type="ECO:0000313" key="2">
    <source>
        <dbReference type="Proteomes" id="UP000003460"/>
    </source>
</evidence>
<gene>
    <name evidence="1" type="ORF">GCWU000325_00723</name>
</gene>
<accession>C9LEU2</accession>
<reference evidence="1" key="1">
    <citation type="submission" date="2009-09" db="EMBL/GenBank/DDBJ databases">
        <authorList>
            <person name="Weinstock G."/>
            <person name="Sodergren E."/>
            <person name="Clifton S."/>
            <person name="Fulton L."/>
            <person name="Fulton B."/>
            <person name="Courtney L."/>
            <person name="Fronick C."/>
            <person name="Harrison M."/>
            <person name="Strong C."/>
            <person name="Farmer C."/>
            <person name="Delahaunty K."/>
            <person name="Markovic C."/>
            <person name="Hall O."/>
            <person name="Minx P."/>
            <person name="Tomlinson C."/>
            <person name="Mitreva M."/>
            <person name="Nelson J."/>
            <person name="Hou S."/>
            <person name="Wollam A."/>
            <person name="Pepin K.H."/>
            <person name="Johnson M."/>
            <person name="Bhonagiri V."/>
            <person name="Nash W.E."/>
            <person name="Warren W."/>
            <person name="Chinwalla A."/>
            <person name="Mardis E.R."/>
            <person name="Wilson R.K."/>
        </authorList>
    </citation>
    <scope>NUCLEOTIDE SEQUENCE [LARGE SCALE GENOMIC DNA]</scope>
    <source>
        <strain evidence="1">ATCC 51259</strain>
    </source>
</reference>
<dbReference type="AlphaFoldDB" id="C9LEU2"/>